<dbReference type="RefSeq" id="WP_344512918.1">
    <property type="nucleotide sequence ID" value="NZ_BAAATU010000024.1"/>
</dbReference>
<feature type="chain" id="PRO_5047304361" description="Peptidase inhibitor family I36" evidence="1">
    <location>
        <begin position="32"/>
        <end position="120"/>
    </location>
</feature>
<gene>
    <name evidence="2" type="ORF">ACFP1B_08010</name>
</gene>
<dbReference type="Proteomes" id="UP001596200">
    <property type="component" value="Unassembled WGS sequence"/>
</dbReference>
<keyword evidence="1" id="KW-0732">Signal</keyword>
<dbReference type="EMBL" id="JBHSPU010000009">
    <property type="protein sequence ID" value="MFC5913372.1"/>
    <property type="molecule type" value="Genomic_DNA"/>
</dbReference>
<accession>A0ABW1GIA0</accession>
<evidence type="ECO:0000313" key="3">
    <source>
        <dbReference type="Proteomes" id="UP001596200"/>
    </source>
</evidence>
<keyword evidence="3" id="KW-1185">Reference proteome</keyword>
<comment type="caution">
    <text evidence="2">The sequence shown here is derived from an EMBL/GenBank/DDBJ whole genome shotgun (WGS) entry which is preliminary data.</text>
</comment>
<reference evidence="3" key="1">
    <citation type="journal article" date="2019" name="Int. J. Syst. Evol. Microbiol.">
        <title>The Global Catalogue of Microorganisms (GCM) 10K type strain sequencing project: providing services to taxonomists for standard genome sequencing and annotation.</title>
        <authorList>
            <consortium name="The Broad Institute Genomics Platform"/>
            <consortium name="The Broad Institute Genome Sequencing Center for Infectious Disease"/>
            <person name="Wu L."/>
            <person name="Ma J."/>
        </authorList>
    </citation>
    <scope>NUCLEOTIDE SEQUENCE [LARGE SCALE GENOMIC DNA]</scope>
    <source>
        <strain evidence="3">JCM 4147</strain>
    </source>
</reference>
<proteinExistence type="predicted"/>
<sequence length="120" mass="12783">MRPISRFTAWAATAATAAAATVALTGSPAAASGGGYWSTKCDEGRACIKLAPGRPNPAGQFWNIDGCGYHTINDYYGSGYAHGNAFEVHYADQRWDRVEAWTSRGLDPNNRVTGVTVLCP</sequence>
<organism evidence="2 3">
    <name type="scientific">Streptomyces pulveraceus</name>
    <dbReference type="NCBI Taxonomy" id="68258"/>
    <lineage>
        <taxon>Bacteria</taxon>
        <taxon>Bacillati</taxon>
        <taxon>Actinomycetota</taxon>
        <taxon>Actinomycetes</taxon>
        <taxon>Kitasatosporales</taxon>
        <taxon>Streptomycetaceae</taxon>
        <taxon>Streptomyces</taxon>
    </lineage>
</organism>
<evidence type="ECO:0000256" key="1">
    <source>
        <dbReference type="SAM" id="SignalP"/>
    </source>
</evidence>
<name>A0ABW1GIA0_9ACTN</name>
<evidence type="ECO:0008006" key="4">
    <source>
        <dbReference type="Google" id="ProtNLM"/>
    </source>
</evidence>
<protein>
    <recommendedName>
        <fullName evidence="4">Peptidase inhibitor family I36</fullName>
    </recommendedName>
</protein>
<feature type="signal peptide" evidence="1">
    <location>
        <begin position="1"/>
        <end position="31"/>
    </location>
</feature>
<evidence type="ECO:0000313" key="2">
    <source>
        <dbReference type="EMBL" id="MFC5913372.1"/>
    </source>
</evidence>